<accession>A0AAD7DTK0</accession>
<keyword evidence="3" id="KW-1185">Reference proteome</keyword>
<gene>
    <name evidence="2" type="ORF">B0H17DRAFT_1129433</name>
</gene>
<feature type="region of interest" description="Disordered" evidence="1">
    <location>
        <begin position="31"/>
        <end position="58"/>
    </location>
</feature>
<feature type="compositionally biased region" description="Polar residues" evidence="1">
    <location>
        <begin position="218"/>
        <end position="229"/>
    </location>
</feature>
<protein>
    <submittedName>
        <fullName evidence="2">Uncharacterized protein</fullName>
    </submittedName>
</protein>
<proteinExistence type="predicted"/>
<name>A0AAD7DTK0_MYCRO</name>
<evidence type="ECO:0000313" key="3">
    <source>
        <dbReference type="Proteomes" id="UP001221757"/>
    </source>
</evidence>
<sequence>MTSQSSRATQHLLPHLWGQRTTAFLPTGFGAPRPAHQGANIPATQRPHGPTEYQGDTGSFATTMRYRDEVAAHGGSSNPTVHRDNEYRPAETPHYKEGCRNNHHCEDHQRDEDGRRDGHRRKEHRRDLRDNFARSLGSHERWDNDESDWGASEDKNTDEKWHNLKKFRTREETHLLNVRDMPQPDNAGPFARLCFDTVEHICNLNQWMTAGSPRHALNGSTSQSSSQPTLVPDVATGHNT</sequence>
<reference evidence="2" key="1">
    <citation type="submission" date="2023-03" db="EMBL/GenBank/DDBJ databases">
        <title>Massive genome expansion in bonnet fungi (Mycena s.s.) driven by repeated elements and novel gene families across ecological guilds.</title>
        <authorList>
            <consortium name="Lawrence Berkeley National Laboratory"/>
            <person name="Harder C.B."/>
            <person name="Miyauchi S."/>
            <person name="Viragh M."/>
            <person name="Kuo A."/>
            <person name="Thoen E."/>
            <person name="Andreopoulos B."/>
            <person name="Lu D."/>
            <person name="Skrede I."/>
            <person name="Drula E."/>
            <person name="Henrissat B."/>
            <person name="Morin E."/>
            <person name="Kohler A."/>
            <person name="Barry K."/>
            <person name="LaButti K."/>
            <person name="Morin E."/>
            <person name="Salamov A."/>
            <person name="Lipzen A."/>
            <person name="Mereny Z."/>
            <person name="Hegedus B."/>
            <person name="Baldrian P."/>
            <person name="Stursova M."/>
            <person name="Weitz H."/>
            <person name="Taylor A."/>
            <person name="Grigoriev I.V."/>
            <person name="Nagy L.G."/>
            <person name="Martin F."/>
            <person name="Kauserud H."/>
        </authorList>
    </citation>
    <scope>NUCLEOTIDE SEQUENCE</scope>
    <source>
        <strain evidence="2">CBHHK067</strain>
    </source>
</reference>
<feature type="region of interest" description="Disordered" evidence="1">
    <location>
        <begin position="214"/>
        <end position="240"/>
    </location>
</feature>
<dbReference type="Proteomes" id="UP001221757">
    <property type="component" value="Unassembled WGS sequence"/>
</dbReference>
<dbReference type="AlphaFoldDB" id="A0AAD7DTK0"/>
<comment type="caution">
    <text evidence="2">The sequence shown here is derived from an EMBL/GenBank/DDBJ whole genome shotgun (WGS) entry which is preliminary data.</text>
</comment>
<feature type="compositionally biased region" description="Basic and acidic residues" evidence="1">
    <location>
        <begin position="81"/>
        <end position="116"/>
    </location>
</feature>
<evidence type="ECO:0000313" key="2">
    <source>
        <dbReference type="EMBL" id="KAJ7699390.1"/>
    </source>
</evidence>
<evidence type="ECO:0000256" key="1">
    <source>
        <dbReference type="SAM" id="MobiDB-lite"/>
    </source>
</evidence>
<dbReference type="EMBL" id="JARKIE010000023">
    <property type="protein sequence ID" value="KAJ7699390.1"/>
    <property type="molecule type" value="Genomic_DNA"/>
</dbReference>
<organism evidence="2 3">
    <name type="scientific">Mycena rosella</name>
    <name type="common">Pink bonnet</name>
    <name type="synonym">Agaricus rosellus</name>
    <dbReference type="NCBI Taxonomy" id="1033263"/>
    <lineage>
        <taxon>Eukaryota</taxon>
        <taxon>Fungi</taxon>
        <taxon>Dikarya</taxon>
        <taxon>Basidiomycota</taxon>
        <taxon>Agaricomycotina</taxon>
        <taxon>Agaricomycetes</taxon>
        <taxon>Agaricomycetidae</taxon>
        <taxon>Agaricales</taxon>
        <taxon>Marasmiineae</taxon>
        <taxon>Mycenaceae</taxon>
        <taxon>Mycena</taxon>
    </lineage>
</organism>
<feature type="region of interest" description="Disordered" evidence="1">
    <location>
        <begin position="72"/>
        <end position="124"/>
    </location>
</feature>